<dbReference type="Proteomes" id="UP000541444">
    <property type="component" value="Unassembled WGS sequence"/>
</dbReference>
<name>A0A7J7LU78_9MAGN</name>
<comment type="caution">
    <text evidence="1">The sequence shown here is derived from an EMBL/GenBank/DDBJ whole genome shotgun (WGS) entry which is preliminary data.</text>
</comment>
<dbReference type="EMBL" id="JACGCM010002004">
    <property type="protein sequence ID" value="KAF6146195.1"/>
    <property type="molecule type" value="Genomic_DNA"/>
</dbReference>
<gene>
    <name evidence="1" type="ORF">GIB67_005843</name>
</gene>
<reference evidence="1 2" key="1">
    <citation type="journal article" date="2020" name="IScience">
        <title>Genome Sequencing of the Endangered Kingdonia uniflora (Circaeasteraceae, Ranunculales) Reveals Potential Mechanisms of Evolutionary Specialization.</title>
        <authorList>
            <person name="Sun Y."/>
            <person name="Deng T."/>
            <person name="Zhang A."/>
            <person name="Moore M.J."/>
            <person name="Landis J.B."/>
            <person name="Lin N."/>
            <person name="Zhang H."/>
            <person name="Zhang X."/>
            <person name="Huang J."/>
            <person name="Zhang X."/>
            <person name="Sun H."/>
            <person name="Wang H."/>
        </authorList>
    </citation>
    <scope>NUCLEOTIDE SEQUENCE [LARGE SCALE GENOMIC DNA]</scope>
    <source>
        <strain evidence="1">TB1705</strain>
        <tissue evidence="1">Leaf</tissue>
    </source>
</reference>
<dbReference type="AlphaFoldDB" id="A0A7J7LU78"/>
<sequence>MELLKEILERQELIACLEINDGGFIAARMVVIPHIDALFAETDAILVGMHFVLQLRDFPVLVKLVSKLLDFWNEKTLRCKESTIAVITHKIIETVRLRMVSFSMTTEGIVANSVSFDKWNLEPRLKVNAQIACWWVRPPEGAFAVNTDGTVIAACHGQVIAESILMHELQGISHGLQLSLDVGIQRLSLRSDSQEAVPSSEIFRSLNATIVGLAVSSIKSTESGPCSPWCIGLG</sequence>
<accession>A0A7J7LU78</accession>
<protein>
    <submittedName>
        <fullName evidence="1">Uncharacterized protein</fullName>
    </submittedName>
</protein>
<evidence type="ECO:0000313" key="2">
    <source>
        <dbReference type="Proteomes" id="UP000541444"/>
    </source>
</evidence>
<proteinExistence type="predicted"/>
<dbReference type="OrthoDB" id="2405412at2759"/>
<keyword evidence="2" id="KW-1185">Reference proteome</keyword>
<feature type="non-terminal residue" evidence="1">
    <location>
        <position position="1"/>
    </location>
</feature>
<organism evidence="1 2">
    <name type="scientific">Kingdonia uniflora</name>
    <dbReference type="NCBI Taxonomy" id="39325"/>
    <lineage>
        <taxon>Eukaryota</taxon>
        <taxon>Viridiplantae</taxon>
        <taxon>Streptophyta</taxon>
        <taxon>Embryophyta</taxon>
        <taxon>Tracheophyta</taxon>
        <taxon>Spermatophyta</taxon>
        <taxon>Magnoliopsida</taxon>
        <taxon>Ranunculales</taxon>
        <taxon>Circaeasteraceae</taxon>
        <taxon>Kingdonia</taxon>
    </lineage>
</organism>
<evidence type="ECO:0000313" key="1">
    <source>
        <dbReference type="EMBL" id="KAF6146195.1"/>
    </source>
</evidence>